<dbReference type="AlphaFoldDB" id="A0A7Z0EJX8"/>
<keyword evidence="2" id="KW-0472">Membrane</keyword>
<dbReference type="EMBL" id="JACCFS010000001">
    <property type="protein sequence ID" value="NYJ33449.1"/>
    <property type="molecule type" value="Genomic_DNA"/>
</dbReference>
<keyword evidence="2" id="KW-0812">Transmembrane</keyword>
<evidence type="ECO:0000256" key="1">
    <source>
        <dbReference type="SAM" id="MobiDB-lite"/>
    </source>
</evidence>
<dbReference type="Proteomes" id="UP000572051">
    <property type="component" value="Unassembled WGS sequence"/>
</dbReference>
<gene>
    <name evidence="3" type="ORF">HNR10_001330</name>
</gene>
<accession>A0A7Z0EJX8</accession>
<sequence>MPERIPDDAPRLVNIGGEVIHFPTRSTKADSAPPLRVRDEPGTDIEPHIEDAELVDDQEDQGVGGPSDEVAVLPRLKPNVLVPTSVRKAGDLAKRPDLVALAILKHEVVYGTVGTARGAGTVWRWMTAAELDQHLATNPKLVLDTRRVRRNITLATSGTLVGGGIAAWFLVGPGAVLLPVLLVLTVAGVFERRRLTTAGADAGHAALGPAPSGKEVKRVFVSAKLARRVDDLRIIGPVTRTGNAWESTIELPPGTTYKAAAKRRGELAGAIGVDEVQVAMDPVKGHAGRVKLWVADEDPMQGERVVSPLVQRGAGELLA</sequence>
<feature type="transmembrane region" description="Helical" evidence="2">
    <location>
        <begin position="165"/>
        <end position="190"/>
    </location>
</feature>
<keyword evidence="4" id="KW-1185">Reference proteome</keyword>
<evidence type="ECO:0000256" key="2">
    <source>
        <dbReference type="SAM" id="Phobius"/>
    </source>
</evidence>
<evidence type="ECO:0000313" key="4">
    <source>
        <dbReference type="Proteomes" id="UP000572051"/>
    </source>
</evidence>
<organism evidence="3 4">
    <name type="scientific">Nocardiopsis aegyptia</name>
    <dbReference type="NCBI Taxonomy" id="220378"/>
    <lineage>
        <taxon>Bacteria</taxon>
        <taxon>Bacillati</taxon>
        <taxon>Actinomycetota</taxon>
        <taxon>Actinomycetes</taxon>
        <taxon>Streptosporangiales</taxon>
        <taxon>Nocardiopsidaceae</taxon>
        <taxon>Nocardiopsis</taxon>
    </lineage>
</organism>
<dbReference type="RefSeq" id="WP_179821630.1">
    <property type="nucleotide sequence ID" value="NZ_JACCFS010000001.1"/>
</dbReference>
<reference evidence="3 4" key="1">
    <citation type="submission" date="2020-07" db="EMBL/GenBank/DDBJ databases">
        <title>Sequencing the genomes of 1000 actinobacteria strains.</title>
        <authorList>
            <person name="Klenk H.-P."/>
        </authorList>
    </citation>
    <scope>NUCLEOTIDE SEQUENCE [LARGE SCALE GENOMIC DNA]</scope>
    <source>
        <strain evidence="3 4">DSM 44442</strain>
    </source>
</reference>
<feature type="region of interest" description="Disordered" evidence="1">
    <location>
        <begin position="23"/>
        <end position="44"/>
    </location>
</feature>
<protein>
    <submittedName>
        <fullName evidence="3">Uncharacterized protein</fullName>
    </submittedName>
</protein>
<keyword evidence="2" id="KW-1133">Transmembrane helix</keyword>
<evidence type="ECO:0000313" key="3">
    <source>
        <dbReference type="EMBL" id="NYJ33449.1"/>
    </source>
</evidence>
<comment type="caution">
    <text evidence="3">The sequence shown here is derived from an EMBL/GenBank/DDBJ whole genome shotgun (WGS) entry which is preliminary data.</text>
</comment>
<proteinExistence type="predicted"/>
<name>A0A7Z0EJX8_9ACTN</name>